<comment type="caution">
    <text evidence="1">The sequence shown here is derived from an EMBL/GenBank/DDBJ whole genome shotgun (WGS) entry which is preliminary data.</text>
</comment>
<organism evidence="1 2">
    <name type="scientific">Halorubrum ezzemoulense</name>
    <name type="common">Halorubrum chaoviator</name>
    <dbReference type="NCBI Taxonomy" id="337243"/>
    <lineage>
        <taxon>Archaea</taxon>
        <taxon>Methanobacteriati</taxon>
        <taxon>Methanobacteriota</taxon>
        <taxon>Stenosarchaea group</taxon>
        <taxon>Halobacteria</taxon>
        <taxon>Halobacteriales</taxon>
        <taxon>Haloferacaceae</taxon>
        <taxon>Halorubrum</taxon>
    </lineage>
</organism>
<evidence type="ECO:0000313" key="2">
    <source>
        <dbReference type="Proteomes" id="UP001210528"/>
    </source>
</evidence>
<protein>
    <submittedName>
        <fullName evidence="1">Uncharacterized protein</fullName>
    </submittedName>
</protein>
<reference evidence="1 2" key="1">
    <citation type="submission" date="2023-01" db="EMBL/GenBank/DDBJ databases">
        <title>Halorubrum ezzemoulense from Santa Pola, Spain.</title>
        <authorList>
            <person name="Feng Y."/>
            <person name="Louyakis A.S."/>
            <person name="Gogarten J.P."/>
        </authorList>
    </citation>
    <scope>NUCLEOTIDE SEQUENCE [LARGE SCALE GENOMIC DNA]</scope>
    <source>
        <strain evidence="1 2">AMM015</strain>
    </source>
</reference>
<accession>A0ABT4Z7K3</accession>
<dbReference type="Proteomes" id="UP001210528">
    <property type="component" value="Unassembled WGS sequence"/>
</dbReference>
<proteinExistence type="predicted"/>
<dbReference type="EMBL" id="JAQLUK010000027">
    <property type="protein sequence ID" value="MDB2293703.1"/>
    <property type="molecule type" value="Genomic_DNA"/>
</dbReference>
<dbReference type="RefSeq" id="WP_271970463.1">
    <property type="nucleotide sequence ID" value="NZ_JAQLUK010000027.1"/>
</dbReference>
<name>A0ABT4Z7K3_HALEZ</name>
<sequence length="115" mass="13749">MSDSKPPWEAYFVVEVDLKHDRDEPLYVHLRGPFATREDAEHERDEQQTAWRRALDDWEDGNPYDFKGWQIVETKIWDHQLRKLERQDEESHRIAMDAVRAVGTALIDEEVTRDD</sequence>
<gene>
    <name evidence="1" type="ORF">PM085_15710</name>
</gene>
<keyword evidence="2" id="KW-1185">Reference proteome</keyword>
<evidence type="ECO:0000313" key="1">
    <source>
        <dbReference type="EMBL" id="MDB2293703.1"/>
    </source>
</evidence>